<dbReference type="InterPro" id="IPR052902">
    <property type="entry name" value="ABC-2_transporter"/>
</dbReference>
<dbReference type="InterPro" id="IPR013525">
    <property type="entry name" value="ABC2_TM"/>
</dbReference>
<gene>
    <name evidence="8" type="ORF">FDA94_23485</name>
</gene>
<evidence type="ECO:0000256" key="3">
    <source>
        <dbReference type="ARBA" id="ARBA00022989"/>
    </source>
</evidence>
<evidence type="ECO:0000256" key="2">
    <source>
        <dbReference type="ARBA" id="ARBA00022692"/>
    </source>
</evidence>
<dbReference type="InterPro" id="IPR047817">
    <property type="entry name" value="ABC2_TM_bact-type"/>
</dbReference>
<dbReference type="GO" id="GO:0043190">
    <property type="term" value="C:ATP-binding cassette (ABC) transporter complex"/>
    <property type="evidence" value="ECO:0007669"/>
    <property type="project" value="InterPro"/>
</dbReference>
<protein>
    <recommendedName>
        <fullName evidence="6">Transport permease protein</fullName>
    </recommendedName>
</protein>
<evidence type="ECO:0000256" key="5">
    <source>
        <dbReference type="ARBA" id="ARBA00023251"/>
    </source>
</evidence>
<sequence length="252" mass="26996">MAITAPQVRRLTSVETKLYLREPAAIFFAIGLPIGLFLILGGTIPDFMKADPELGGLRPIDTHLPGMMILLCVLTCAFSLLPTVLVTYRERGILRRMSTTPVSPVTVLGVQLVLNVATTLVTTLLMLVIGNLVYDVPFPRAPLAFTGVLLLGMVSSFAIGLLLAALSRNSRVAQGLGMAVFFPNLFFAGMWVPRALMPEAVRVVADFTPSGAFGAAIVQVLTDGTAQWLHIGVMAAWAVGAGVVAVRFFRWS</sequence>
<keyword evidence="6" id="KW-1003">Cell membrane</keyword>
<keyword evidence="2 6" id="KW-0812">Transmembrane</keyword>
<dbReference type="AlphaFoldDB" id="A0A4U3M9T9"/>
<dbReference type="PANTHER" id="PTHR43027">
    <property type="entry name" value="DOXORUBICIN RESISTANCE ABC TRANSPORTER PERMEASE PROTEIN DRRC-RELATED"/>
    <property type="match status" value="1"/>
</dbReference>
<comment type="similarity">
    <text evidence="6">Belongs to the ABC-2 integral membrane protein family.</text>
</comment>
<reference evidence="8 9" key="1">
    <citation type="submission" date="2019-04" db="EMBL/GenBank/DDBJ databases">
        <title>Herbidospora sp. NEAU-GS14.nov., a novel actinomycete isolated from soil.</title>
        <authorList>
            <person name="Han L."/>
        </authorList>
    </citation>
    <scope>NUCLEOTIDE SEQUENCE [LARGE SCALE GENOMIC DNA]</scope>
    <source>
        <strain evidence="8 9">NEAU-GS14</strain>
    </source>
</reference>
<proteinExistence type="inferred from homology"/>
<dbReference type="PIRSF" id="PIRSF006648">
    <property type="entry name" value="DrrB"/>
    <property type="match status" value="1"/>
</dbReference>
<dbReference type="GO" id="GO:0140359">
    <property type="term" value="F:ABC-type transporter activity"/>
    <property type="evidence" value="ECO:0007669"/>
    <property type="project" value="InterPro"/>
</dbReference>
<organism evidence="8 9">
    <name type="scientific">Herbidospora galbida</name>
    <dbReference type="NCBI Taxonomy" id="2575442"/>
    <lineage>
        <taxon>Bacteria</taxon>
        <taxon>Bacillati</taxon>
        <taxon>Actinomycetota</taxon>
        <taxon>Actinomycetes</taxon>
        <taxon>Streptosporangiales</taxon>
        <taxon>Streptosporangiaceae</taxon>
        <taxon>Herbidospora</taxon>
    </lineage>
</organism>
<feature type="transmembrane region" description="Helical" evidence="6">
    <location>
        <begin position="107"/>
        <end position="129"/>
    </location>
</feature>
<feature type="domain" description="ABC transmembrane type-2" evidence="7">
    <location>
        <begin position="24"/>
        <end position="252"/>
    </location>
</feature>
<dbReference type="EMBL" id="SZQA01000024">
    <property type="protein sequence ID" value="TKK85868.1"/>
    <property type="molecule type" value="Genomic_DNA"/>
</dbReference>
<keyword evidence="6" id="KW-0813">Transport</keyword>
<feature type="transmembrane region" description="Helical" evidence="6">
    <location>
        <begin position="64"/>
        <end position="86"/>
    </location>
</feature>
<keyword evidence="4 6" id="KW-0472">Membrane</keyword>
<feature type="transmembrane region" description="Helical" evidence="6">
    <location>
        <begin position="228"/>
        <end position="249"/>
    </location>
</feature>
<feature type="transmembrane region" description="Helical" evidence="6">
    <location>
        <begin position="172"/>
        <end position="192"/>
    </location>
</feature>
<dbReference type="GO" id="GO:0046677">
    <property type="term" value="P:response to antibiotic"/>
    <property type="evidence" value="ECO:0007669"/>
    <property type="project" value="UniProtKB-KW"/>
</dbReference>
<evidence type="ECO:0000256" key="1">
    <source>
        <dbReference type="ARBA" id="ARBA00004141"/>
    </source>
</evidence>
<dbReference type="RefSeq" id="WP_137249241.1">
    <property type="nucleotide sequence ID" value="NZ_SZQA01000024.1"/>
</dbReference>
<evidence type="ECO:0000256" key="4">
    <source>
        <dbReference type="ARBA" id="ARBA00023136"/>
    </source>
</evidence>
<evidence type="ECO:0000256" key="6">
    <source>
        <dbReference type="RuleBase" id="RU361157"/>
    </source>
</evidence>
<dbReference type="Proteomes" id="UP000308705">
    <property type="component" value="Unassembled WGS sequence"/>
</dbReference>
<dbReference type="InterPro" id="IPR000412">
    <property type="entry name" value="ABC_2_transport"/>
</dbReference>
<keyword evidence="3 6" id="KW-1133">Transmembrane helix</keyword>
<feature type="transmembrane region" description="Helical" evidence="6">
    <location>
        <begin position="24"/>
        <end position="44"/>
    </location>
</feature>
<accession>A0A4U3M9T9</accession>
<comment type="subcellular location">
    <subcellularLocation>
        <location evidence="6">Cell membrane</location>
        <topology evidence="6">Multi-pass membrane protein</topology>
    </subcellularLocation>
    <subcellularLocation>
        <location evidence="1">Membrane</location>
        <topology evidence="1">Multi-pass membrane protein</topology>
    </subcellularLocation>
</comment>
<comment type="caution">
    <text evidence="8">The sequence shown here is derived from an EMBL/GenBank/DDBJ whole genome shotgun (WGS) entry which is preliminary data.</text>
</comment>
<name>A0A4U3M9T9_9ACTN</name>
<evidence type="ECO:0000313" key="8">
    <source>
        <dbReference type="EMBL" id="TKK85868.1"/>
    </source>
</evidence>
<keyword evidence="5" id="KW-0046">Antibiotic resistance</keyword>
<evidence type="ECO:0000313" key="9">
    <source>
        <dbReference type="Proteomes" id="UP000308705"/>
    </source>
</evidence>
<dbReference type="PANTHER" id="PTHR43027:SF2">
    <property type="entry name" value="TRANSPORT PERMEASE PROTEIN"/>
    <property type="match status" value="1"/>
</dbReference>
<evidence type="ECO:0000259" key="7">
    <source>
        <dbReference type="PROSITE" id="PS51012"/>
    </source>
</evidence>
<keyword evidence="9" id="KW-1185">Reference proteome</keyword>
<dbReference type="PROSITE" id="PS51012">
    <property type="entry name" value="ABC_TM2"/>
    <property type="match status" value="1"/>
</dbReference>
<feature type="transmembrane region" description="Helical" evidence="6">
    <location>
        <begin position="141"/>
        <end position="165"/>
    </location>
</feature>
<dbReference type="OrthoDB" id="3217868at2"/>
<dbReference type="Pfam" id="PF01061">
    <property type="entry name" value="ABC2_membrane"/>
    <property type="match status" value="1"/>
</dbReference>